<dbReference type="eggNOG" id="COG2057">
    <property type="taxonomic scope" value="Bacteria"/>
</dbReference>
<dbReference type="InterPro" id="IPR004165">
    <property type="entry name" value="CoA_trans_fam_I"/>
</dbReference>
<keyword evidence="1" id="KW-0808">Transferase</keyword>
<dbReference type="InterPro" id="IPR037171">
    <property type="entry name" value="NagB/RpiA_transferase-like"/>
</dbReference>
<dbReference type="PANTHER" id="PTHR43293">
    <property type="entry name" value="ACETATE COA-TRANSFERASE YDIF"/>
    <property type="match status" value="1"/>
</dbReference>
<proteinExistence type="predicted"/>
<dbReference type="PATRIC" id="fig|1297742.4.peg.2648"/>
<dbReference type="AlphaFoldDB" id="A0A0H4WWJ4"/>
<dbReference type="SMART" id="SM00882">
    <property type="entry name" value="CoA_trans"/>
    <property type="match status" value="1"/>
</dbReference>
<dbReference type="KEGG" id="mym:A176_002622"/>
<dbReference type="Gene3D" id="3.40.1080.10">
    <property type="entry name" value="Glutaconate Coenzyme A-transferase"/>
    <property type="match status" value="1"/>
</dbReference>
<evidence type="ECO:0000313" key="1">
    <source>
        <dbReference type="EMBL" id="AKQ65710.1"/>
    </source>
</evidence>
<dbReference type="RefSeq" id="WP_021780915.1">
    <property type="nucleotide sequence ID" value="NZ_CP012109.1"/>
</dbReference>
<dbReference type="EMBL" id="CP012109">
    <property type="protein sequence ID" value="AKQ65710.1"/>
    <property type="molecule type" value="Genomic_DNA"/>
</dbReference>
<name>A0A0H4WWJ4_9BACT</name>
<evidence type="ECO:0000313" key="2">
    <source>
        <dbReference type="Proteomes" id="UP000009026"/>
    </source>
</evidence>
<protein>
    <submittedName>
        <fullName evidence="1">3-oxoadipate CoA-transferase subunit B</fullName>
    </submittedName>
</protein>
<dbReference type="Proteomes" id="UP000009026">
    <property type="component" value="Chromosome"/>
</dbReference>
<sequence length="246" mass="26042">MSAPLDITPAETVVALLARQIDDGGVVATGVASPLAILAIAVARATHAPDLTYLACVGSLDPEIPTLLPSSEDLGYLDGRSAEITIPDLFDHARRGRVDTVFFGAAEVDAEGSTNMTASGSLEKPRTKFPGVAGAATLRQWVRKPVLLVPRQSRRNLVPAVQVATTRDPRRPVTLISDLGVFELGAGGARLLARHPWATEESIAERTGFAFQVPETLPVTPLPDARTVEAIRAIDPRGYRDALVGA</sequence>
<dbReference type="OrthoDB" id="9805230at2"/>
<gene>
    <name evidence="1" type="ORF">A176_002622</name>
</gene>
<accession>A0A0H4WWJ4</accession>
<keyword evidence="2" id="KW-1185">Reference proteome</keyword>
<dbReference type="STRING" id="1297742.A176_002622"/>
<dbReference type="Pfam" id="PF01144">
    <property type="entry name" value="CoA_trans"/>
    <property type="match status" value="1"/>
</dbReference>
<dbReference type="GO" id="GO:0008410">
    <property type="term" value="F:CoA-transferase activity"/>
    <property type="evidence" value="ECO:0007669"/>
    <property type="project" value="InterPro"/>
</dbReference>
<organism evidence="1 2">
    <name type="scientific">Pseudomyxococcus hansupus</name>
    <dbReference type="NCBI Taxonomy" id="1297742"/>
    <lineage>
        <taxon>Bacteria</taxon>
        <taxon>Pseudomonadati</taxon>
        <taxon>Myxococcota</taxon>
        <taxon>Myxococcia</taxon>
        <taxon>Myxococcales</taxon>
        <taxon>Cystobacterineae</taxon>
        <taxon>Myxococcaceae</taxon>
        <taxon>Pseudomyxococcus</taxon>
    </lineage>
</organism>
<dbReference type="SUPFAM" id="SSF100950">
    <property type="entry name" value="NagB/RpiA/CoA transferase-like"/>
    <property type="match status" value="1"/>
</dbReference>
<reference evidence="1 2" key="1">
    <citation type="journal article" date="2016" name="PLoS ONE">
        <title>Complete Genome Sequence and Comparative Genomics of a Novel Myxobacterium Myxococcus hansupus.</title>
        <authorList>
            <person name="Sharma G."/>
            <person name="Narwani T."/>
            <person name="Subramanian S."/>
        </authorList>
    </citation>
    <scope>NUCLEOTIDE SEQUENCE [LARGE SCALE GENOMIC DNA]</scope>
    <source>
        <strain evidence="2">mixupus</strain>
    </source>
</reference>
<dbReference type="PANTHER" id="PTHR43293:SF3">
    <property type="entry name" value="CHOLESTEROL RING-CLEAVING HYDROLASE IPDB SUBUNIT"/>
    <property type="match status" value="1"/>
</dbReference>